<organism evidence="1 2">
    <name type="scientific">Paramecium tetraurelia</name>
    <dbReference type="NCBI Taxonomy" id="5888"/>
    <lineage>
        <taxon>Eukaryota</taxon>
        <taxon>Sar</taxon>
        <taxon>Alveolata</taxon>
        <taxon>Ciliophora</taxon>
        <taxon>Intramacronucleata</taxon>
        <taxon>Oligohymenophorea</taxon>
        <taxon>Peniculida</taxon>
        <taxon>Parameciidae</taxon>
        <taxon>Paramecium</taxon>
    </lineage>
</organism>
<dbReference type="RefSeq" id="XP_001439293.1">
    <property type="nucleotide sequence ID" value="XM_001439256.1"/>
</dbReference>
<gene>
    <name evidence="1" type="ORF">GSPATT00008375001</name>
</gene>
<evidence type="ECO:0000313" key="2">
    <source>
        <dbReference type="Proteomes" id="UP000000600"/>
    </source>
</evidence>
<keyword evidence="2" id="KW-1185">Reference proteome</keyword>
<dbReference type="HOGENOM" id="CLU_2445521_0_0_1"/>
<sequence>MLQVDELESDRIFQMTLIECLEAIARIADKASMPGIDAVDLTWDQRVVQPLNLKLEKMIIQLANTCASEEYKLQYGNINKSMFTVVEEDD</sequence>
<name>A0CM79_PARTE</name>
<reference evidence="1 2" key="1">
    <citation type="journal article" date="2006" name="Nature">
        <title>Global trends of whole-genome duplications revealed by the ciliate Paramecium tetraurelia.</title>
        <authorList>
            <consortium name="Genoscope"/>
            <person name="Aury J.-M."/>
            <person name="Jaillon O."/>
            <person name="Duret L."/>
            <person name="Noel B."/>
            <person name="Jubin C."/>
            <person name="Porcel B.M."/>
            <person name="Segurens B."/>
            <person name="Daubin V."/>
            <person name="Anthouard V."/>
            <person name="Aiach N."/>
            <person name="Arnaiz O."/>
            <person name="Billaut A."/>
            <person name="Beisson J."/>
            <person name="Blanc I."/>
            <person name="Bouhouche K."/>
            <person name="Camara F."/>
            <person name="Duharcourt S."/>
            <person name="Guigo R."/>
            <person name="Gogendeau D."/>
            <person name="Katinka M."/>
            <person name="Keller A.-M."/>
            <person name="Kissmehl R."/>
            <person name="Klotz C."/>
            <person name="Koll F."/>
            <person name="Le Moue A."/>
            <person name="Lepere C."/>
            <person name="Malinsky S."/>
            <person name="Nowacki M."/>
            <person name="Nowak J.K."/>
            <person name="Plattner H."/>
            <person name="Poulain J."/>
            <person name="Ruiz F."/>
            <person name="Serrano V."/>
            <person name="Zagulski M."/>
            <person name="Dessen P."/>
            <person name="Betermier M."/>
            <person name="Weissenbach J."/>
            <person name="Scarpelli C."/>
            <person name="Schachter V."/>
            <person name="Sperling L."/>
            <person name="Meyer E."/>
            <person name="Cohen J."/>
            <person name="Wincker P."/>
        </authorList>
    </citation>
    <scope>NUCLEOTIDE SEQUENCE [LARGE SCALE GENOMIC DNA]</scope>
    <source>
        <strain evidence="1 2">Stock d4-2</strain>
    </source>
</reference>
<dbReference type="Proteomes" id="UP000000600">
    <property type="component" value="Unassembled WGS sequence"/>
</dbReference>
<proteinExistence type="predicted"/>
<dbReference type="KEGG" id="ptm:GSPATT00008375001"/>
<evidence type="ECO:0000313" key="1">
    <source>
        <dbReference type="EMBL" id="CAK71896.1"/>
    </source>
</evidence>
<accession>A0CM79</accession>
<dbReference type="GeneID" id="5025078"/>
<dbReference type="EMBL" id="CT868108">
    <property type="protein sequence ID" value="CAK71896.1"/>
    <property type="molecule type" value="Genomic_DNA"/>
</dbReference>
<dbReference type="InParanoid" id="A0CM79"/>
<dbReference type="AlphaFoldDB" id="A0CM79"/>
<protein>
    <submittedName>
        <fullName evidence="1">Uncharacterized protein</fullName>
    </submittedName>
</protein>
<dbReference type="OrthoDB" id="120976at2759"/>